<feature type="domain" description="Helicase ATP-binding" evidence="7">
    <location>
        <begin position="1266"/>
        <end position="1441"/>
    </location>
</feature>
<dbReference type="FunFam" id="2.60.40.150:FF:000004">
    <property type="entry name" value="RNA helicase, activating signal cointegrator 1"/>
    <property type="match status" value="1"/>
</dbReference>
<dbReference type="GO" id="GO:0032991">
    <property type="term" value="C:protein-containing complex"/>
    <property type="evidence" value="ECO:0007669"/>
    <property type="project" value="UniProtKB-ARBA"/>
</dbReference>
<dbReference type="InterPro" id="IPR027417">
    <property type="entry name" value="P-loop_NTPase"/>
</dbReference>
<dbReference type="SUPFAM" id="SSF52540">
    <property type="entry name" value="P-loop containing nucleoside triphosphate hydrolases"/>
    <property type="match status" value="4"/>
</dbReference>
<dbReference type="STRING" id="246404.A0A507FGC7"/>
<dbReference type="SUPFAM" id="SSF158702">
    <property type="entry name" value="Sec63 N-terminal domain-like"/>
    <property type="match status" value="2"/>
</dbReference>
<dbReference type="PANTHER" id="PTHR47961">
    <property type="entry name" value="DNA POLYMERASE THETA, PUTATIVE (AFU_ORTHOLOGUE AFUA_1G05260)-RELATED"/>
    <property type="match status" value="1"/>
</dbReference>
<organism evidence="9 10">
    <name type="scientific">Chytriomyces confervae</name>
    <dbReference type="NCBI Taxonomy" id="246404"/>
    <lineage>
        <taxon>Eukaryota</taxon>
        <taxon>Fungi</taxon>
        <taxon>Fungi incertae sedis</taxon>
        <taxon>Chytridiomycota</taxon>
        <taxon>Chytridiomycota incertae sedis</taxon>
        <taxon>Chytridiomycetes</taxon>
        <taxon>Chytridiales</taxon>
        <taxon>Chytriomycetaceae</taxon>
        <taxon>Chytriomyces</taxon>
    </lineage>
</organism>
<dbReference type="CDD" id="cd18020">
    <property type="entry name" value="DEXHc_ASCC3_1"/>
    <property type="match status" value="1"/>
</dbReference>
<evidence type="ECO:0000256" key="4">
    <source>
        <dbReference type="ARBA" id="ARBA00022806"/>
    </source>
</evidence>
<name>A0A507FGC7_9FUNG</name>
<feature type="region of interest" description="Disordered" evidence="6">
    <location>
        <begin position="223"/>
        <end position="278"/>
    </location>
</feature>
<evidence type="ECO:0000256" key="5">
    <source>
        <dbReference type="ARBA" id="ARBA00022840"/>
    </source>
</evidence>
<dbReference type="Proteomes" id="UP000320333">
    <property type="component" value="Unassembled WGS sequence"/>
</dbReference>
<dbReference type="InterPro" id="IPR050474">
    <property type="entry name" value="Hel308_SKI2-like"/>
</dbReference>
<dbReference type="CDD" id="cd18022">
    <property type="entry name" value="DEXHc_ASCC3_2"/>
    <property type="match status" value="1"/>
</dbReference>
<dbReference type="InterPro" id="IPR035892">
    <property type="entry name" value="C2_domain_sf"/>
</dbReference>
<evidence type="ECO:0000313" key="10">
    <source>
        <dbReference type="Proteomes" id="UP000320333"/>
    </source>
</evidence>
<dbReference type="GO" id="GO:0016787">
    <property type="term" value="F:hydrolase activity"/>
    <property type="evidence" value="ECO:0007669"/>
    <property type="project" value="UniProtKB-KW"/>
</dbReference>
<dbReference type="PANTHER" id="PTHR47961:SF13">
    <property type="entry name" value="ACTIVATING SIGNAL COINTEGRATOR 1 COMPLEX SUBUNIT 3"/>
    <property type="match status" value="1"/>
</dbReference>
<dbReference type="InterPro" id="IPR004179">
    <property type="entry name" value="Sec63-dom"/>
</dbReference>
<keyword evidence="1" id="KW-0677">Repeat</keyword>
<dbReference type="Pfam" id="PF00270">
    <property type="entry name" value="DEAD"/>
    <property type="match status" value="2"/>
</dbReference>
<dbReference type="FunFam" id="1.10.10.10:FF:000024">
    <property type="entry name" value="U5 small nuclear ribonucleoprotein helicase"/>
    <property type="match status" value="1"/>
</dbReference>
<dbReference type="FunFam" id="3.40.50.300:FF:000231">
    <property type="entry name" value="Activating signal cointegrator 1 complex subunit 3"/>
    <property type="match status" value="1"/>
</dbReference>
<dbReference type="SMART" id="SM00490">
    <property type="entry name" value="HELICc"/>
    <property type="match status" value="2"/>
</dbReference>
<evidence type="ECO:0000259" key="8">
    <source>
        <dbReference type="PROSITE" id="PS51194"/>
    </source>
</evidence>
<dbReference type="EMBL" id="QEAP01000086">
    <property type="protein sequence ID" value="TPX75303.1"/>
    <property type="molecule type" value="Genomic_DNA"/>
</dbReference>
<evidence type="ECO:0000259" key="7">
    <source>
        <dbReference type="PROSITE" id="PS51192"/>
    </source>
</evidence>
<keyword evidence="5" id="KW-0067">ATP-binding</keyword>
<dbReference type="Pfam" id="PF00271">
    <property type="entry name" value="Helicase_C"/>
    <property type="match status" value="2"/>
</dbReference>
<comment type="caution">
    <text evidence="9">The sequence shown here is derived from an EMBL/GenBank/DDBJ whole genome shotgun (WGS) entry which is preliminary data.</text>
</comment>
<dbReference type="GO" id="GO:0004386">
    <property type="term" value="F:helicase activity"/>
    <property type="evidence" value="ECO:0007669"/>
    <property type="project" value="UniProtKB-KW"/>
</dbReference>
<dbReference type="PROSITE" id="PS51194">
    <property type="entry name" value="HELICASE_CTER"/>
    <property type="match status" value="2"/>
</dbReference>
<feature type="compositionally biased region" description="Polar residues" evidence="6">
    <location>
        <begin position="223"/>
        <end position="232"/>
    </location>
</feature>
<keyword evidence="3" id="KW-0378">Hydrolase</keyword>
<accession>A0A507FGC7</accession>
<protein>
    <recommendedName>
        <fullName evidence="11">Sec63-domain-containing protein</fullName>
    </recommendedName>
</protein>
<dbReference type="PROSITE" id="PS51192">
    <property type="entry name" value="HELICASE_ATP_BIND_1"/>
    <property type="match status" value="2"/>
</dbReference>
<feature type="compositionally biased region" description="Basic and acidic residues" evidence="6">
    <location>
        <begin position="252"/>
        <end position="263"/>
    </location>
</feature>
<dbReference type="FunFam" id="1.10.3380.10:FF:000001">
    <property type="entry name" value="U5 small nuclear ribonucleoprotein helicase"/>
    <property type="match status" value="1"/>
</dbReference>
<dbReference type="Gene3D" id="1.10.150.20">
    <property type="entry name" value="5' to 3' exonuclease, C-terminal subdomain"/>
    <property type="match status" value="1"/>
</dbReference>
<dbReference type="FunFam" id="3.40.50.300:FF:000062">
    <property type="entry name" value="U5 small nuclear ribonucleoprotein helicase"/>
    <property type="match status" value="1"/>
</dbReference>
<feature type="compositionally biased region" description="Acidic residues" evidence="6">
    <location>
        <begin position="89"/>
        <end position="102"/>
    </location>
</feature>
<gene>
    <name evidence="9" type="ORF">CcCBS67573_g03427</name>
</gene>
<dbReference type="InterPro" id="IPR014001">
    <property type="entry name" value="Helicase_ATP-bd"/>
</dbReference>
<dbReference type="Pfam" id="PF23445">
    <property type="entry name" value="WHD_SNRNP200"/>
    <property type="match status" value="2"/>
</dbReference>
<feature type="domain" description="Helicase C-terminal" evidence="8">
    <location>
        <begin position="1474"/>
        <end position="1682"/>
    </location>
</feature>
<feature type="region of interest" description="Disordered" evidence="6">
    <location>
        <begin position="89"/>
        <end position="109"/>
    </location>
</feature>
<sequence length="2119" mass="236452">MSFSQRLRQQRANKAGNGAFATFHAHWNEEVVAQFKTQAAQMEEGLGAVVDETREFGDTLGFVSPFCPEYFKRGGTDRANAEVVAGVEAEDPGLDSDSDSESDASTAVPMNMGEDDADAFAVQLQKQFDAELATGASVNGGGASSDSFDRDWLLRHLNQYSEGETISALALCTQVFTTLRASQSDEEIQSALLDSLGYGNMDFVSQLLQHRKDIIANIVANSQSDPNQSAKSASDKQAKRPAYGAQVTVMSESEKQLMKQQRKENKKRSKMTEGETSVAESANMLGFDVEHLKRAREDQLMMAASGTGISNPTVASTPATVYPHVYTSAKADPFSAFGTRLALPIGSEREDFKEYEEITIPAPKVAPKLAHESLIPISQFEPWAQRAYKGYKSLNRMQSLVYPIAYETNENMLVCAPTGAGKTDVAMLTVLRTVGQYRKNGFIAKNDFKIIYVAPMKALAAEVVAKFSKRLGGSESEGGLGLTVKELTGDMQLTKAEIAATQMIVTTPEKWDVVTRKSVGDTELSQKVRLLIIDEVHLLHEERGAVIESIVARTLRLVETSQTLIRIVGLSATLPNYVDVAQFLGVNPYQGLFYFDSGFRPVPLEQHFIGVKGGRAGSASSKAHMDRVCYEKLIELIREGHQVMVFVHSRKDTVKTAMMLRDEALADGLSGLFDCSTDDSYGMAVKEMAKSRNKELKELFGSGFGTHHAGMLRSDRSMTEKFFEKGYTKVLCCTATLAWGVNLPAYAVLIKGTQVYDSQKGSFIDLSILDVLQIFGRAGRPQYEDRGVGFILTTHDKLSHYVSAMTQQHPIESTFTNGLADNLNAEISLGTVTTVDEAIKWLRYTYLFVRMRKNPFHYGLDWKMLEDDPNLGKRCGELVTAAARNLHKAQMIVFDERNGFLTPKDLCRISSAFYIRCATIEVFNEMMRPQMTEADVLSMLSMATEFENIKLREEEVTELKMLMKNACYCDIKGGTDTAYGKTNILLQSYISKAMINDFALVSDCAYVAQNAARILRALFEICLSRNWGPTASVLNSLCKSVDRRMWPFEHALSQFDLPYEIIDKLNRSSMDIEELRFMDVKEIGAVVRHMKMGGTVAKCVEQFPALYLETEVAPITQSVIRITLHITPDFYWNDRVHGSVEPFWIWVEDSESIEILHSEYFLLTKKAANETQKLTFTIPIPRTTSTTDELPPQIFVRALSDKWIGSETVEAISFKHLILPTMQRSPHTDLLNLQPLPVSALQNPVLEEICKRRFDYFNPVQTQIFHTLYKTDNNALIGAPTGSGKTVAAELAVWAAFRDFPKSKVVYIAPLKALVRERMQDWRARLAGPMNRKIVELTGDVTPDLKTIQSSDIIITTPEKWDGISRNWQTRSYVSSVSLVIIDEIHLLGGDRGPILEVIVSRMNYISAQTKRKIRIVGLSTALANATDLGDWLHIKDEGLFNFRHSVRPVPLEVHIDGFAGKHYCPRMMSMNKPTYAAILTHSPKKPVIVFVSSRRQTRLTAQDLIAFCGLEDNPKRFLHMPEEDLEPLIENIKDQSLKLSLQFGIGLHHAGLIEPDRKVSEELFVNGKIQILIATSTLAWGVNYPAHLVVVKGTEFYDAKTKGYVDFPITDVLQMMGRAGRPQFDDSGVARILVQDVKKNFYKKFLHEPFPVESSLHNCIHDHLNAEVVGGTIKSKQDAMDYLTWTYFYRRLQMNPSYYGVDEVSPEGINKFLSNLIEVTLNDLAAAFCIEIDQGFYVKPTVYGRIASYYYLSYKTVGLMMRRLTKAYKAVGNTDKGERADGDFAHMLRILSDAPEYNELPVRHNEDKMNITLEESVPMPVVIYWRPGMELFGGSPTNTNFEDPHVKAYLLLQAHLTRVQRLPCSDYSTDTTSVLDQSIRVMQAMVDISADKGLLATTLGVISMMQAIKQARWPGDSSLLTLPHLTEENVEALKTHSKSKSITNLLDLCSMGDMEVVRLLSTLPGVRSNHAQEIANVVAGLPTVEIQISIQGSTARNGGVWELHCGKEYELKVVVSRKRQPRTRDFKVHSPKFPKSQYEGWFVVLGREDADELVALKRVSASGGTGGGPNNGTVLTTSMKFSAPVDAGPSELLLQVASDCYLGLDHRVVVRMLSYVKS</sequence>
<dbReference type="InterPro" id="IPR036390">
    <property type="entry name" value="WH_DNA-bd_sf"/>
</dbReference>
<dbReference type="GO" id="GO:0006397">
    <property type="term" value="P:mRNA processing"/>
    <property type="evidence" value="ECO:0007669"/>
    <property type="project" value="UniProtKB-ARBA"/>
</dbReference>
<dbReference type="PIRSF" id="PIRSF039073">
    <property type="entry name" value="BRR2"/>
    <property type="match status" value="1"/>
</dbReference>
<feature type="domain" description="Helicase C-terminal" evidence="8">
    <location>
        <begin position="629"/>
        <end position="827"/>
    </location>
</feature>
<evidence type="ECO:0000256" key="1">
    <source>
        <dbReference type="ARBA" id="ARBA00022737"/>
    </source>
</evidence>
<dbReference type="SUPFAM" id="SSF46785">
    <property type="entry name" value="Winged helix' DNA-binding domain"/>
    <property type="match status" value="2"/>
</dbReference>
<evidence type="ECO:0000256" key="6">
    <source>
        <dbReference type="SAM" id="MobiDB-lite"/>
    </source>
</evidence>
<dbReference type="FunFam" id="3.40.50.300:FF:000102">
    <property type="entry name" value="RNA helicase, activating signal cointegrator 1"/>
    <property type="match status" value="1"/>
</dbReference>
<dbReference type="InterPro" id="IPR057842">
    <property type="entry name" value="WH_MER3"/>
</dbReference>
<dbReference type="SMART" id="SM00973">
    <property type="entry name" value="Sec63"/>
    <property type="match status" value="2"/>
</dbReference>
<evidence type="ECO:0008006" key="11">
    <source>
        <dbReference type="Google" id="ProtNLM"/>
    </source>
</evidence>
<dbReference type="SUPFAM" id="SSF81296">
    <property type="entry name" value="E set domains"/>
    <property type="match status" value="1"/>
</dbReference>
<keyword evidence="10" id="KW-1185">Reference proteome</keyword>
<feature type="domain" description="Helicase ATP-binding" evidence="7">
    <location>
        <begin position="403"/>
        <end position="592"/>
    </location>
</feature>
<dbReference type="SMART" id="SM00487">
    <property type="entry name" value="DEXDc"/>
    <property type="match status" value="2"/>
</dbReference>
<dbReference type="InterPro" id="IPR036388">
    <property type="entry name" value="WH-like_DNA-bd_sf"/>
</dbReference>
<reference evidence="9 10" key="1">
    <citation type="journal article" date="2019" name="Sci. Rep.">
        <title>Comparative genomics of chytrid fungi reveal insights into the obligate biotrophic and pathogenic lifestyle of Synchytrium endobioticum.</title>
        <authorList>
            <person name="van de Vossenberg B.T.L.H."/>
            <person name="Warris S."/>
            <person name="Nguyen H.D.T."/>
            <person name="van Gent-Pelzer M.P.E."/>
            <person name="Joly D.L."/>
            <person name="van de Geest H.C."/>
            <person name="Bonants P.J.M."/>
            <person name="Smith D.S."/>
            <person name="Levesque C.A."/>
            <person name="van der Lee T.A.J."/>
        </authorList>
    </citation>
    <scope>NUCLEOTIDE SEQUENCE [LARGE SCALE GENOMIC DNA]</scope>
    <source>
        <strain evidence="9 10">CBS 675.73</strain>
    </source>
</reference>
<dbReference type="InterPro" id="IPR001650">
    <property type="entry name" value="Helicase_C-like"/>
</dbReference>
<dbReference type="SMART" id="SM00382">
    <property type="entry name" value="AAA"/>
    <property type="match status" value="2"/>
</dbReference>
<dbReference type="GO" id="GO:0003676">
    <property type="term" value="F:nucleic acid binding"/>
    <property type="evidence" value="ECO:0007669"/>
    <property type="project" value="InterPro"/>
</dbReference>
<dbReference type="GO" id="GO:0005524">
    <property type="term" value="F:ATP binding"/>
    <property type="evidence" value="ECO:0007669"/>
    <property type="project" value="UniProtKB-KW"/>
</dbReference>
<dbReference type="Gene3D" id="1.10.10.10">
    <property type="entry name" value="Winged helix-like DNA-binding domain superfamily/Winged helix DNA-binding domain"/>
    <property type="match status" value="2"/>
</dbReference>
<keyword evidence="2" id="KW-0547">Nucleotide-binding</keyword>
<dbReference type="InterPro" id="IPR003593">
    <property type="entry name" value="AAA+_ATPase"/>
</dbReference>
<evidence type="ECO:0000256" key="3">
    <source>
        <dbReference type="ARBA" id="ARBA00022801"/>
    </source>
</evidence>
<dbReference type="InterPro" id="IPR014756">
    <property type="entry name" value="Ig_E-set"/>
</dbReference>
<dbReference type="FunFam" id="1.10.10.10:FF:000012">
    <property type="entry name" value="U5 small nuclear ribonucleoprotein helicase"/>
    <property type="match status" value="1"/>
</dbReference>
<dbReference type="Pfam" id="PF02889">
    <property type="entry name" value="Sec63"/>
    <property type="match status" value="2"/>
</dbReference>
<dbReference type="Gene3D" id="1.10.3380.10">
    <property type="entry name" value="Sec63 N-terminal domain-like domain"/>
    <property type="match status" value="2"/>
</dbReference>
<keyword evidence="4" id="KW-0347">Helicase</keyword>
<dbReference type="FunFam" id="1.10.3380.10:FF:000002">
    <property type="entry name" value="Activating signal cointegrator 1 complex subunit 3"/>
    <property type="match status" value="1"/>
</dbReference>
<dbReference type="Gene3D" id="3.40.50.300">
    <property type="entry name" value="P-loop containing nucleotide triphosphate hydrolases"/>
    <property type="match status" value="4"/>
</dbReference>
<dbReference type="OrthoDB" id="5575at2759"/>
<dbReference type="InterPro" id="IPR041094">
    <property type="entry name" value="Brr2_helicase_PWI"/>
</dbReference>
<dbReference type="CDD" id="cd18795">
    <property type="entry name" value="SF2_C_Ski2"/>
    <property type="match status" value="2"/>
</dbReference>
<evidence type="ECO:0000313" key="9">
    <source>
        <dbReference type="EMBL" id="TPX75303.1"/>
    </source>
</evidence>
<dbReference type="InterPro" id="IPR011545">
    <property type="entry name" value="DEAD/DEAH_box_helicase_dom"/>
</dbReference>
<evidence type="ECO:0000256" key="2">
    <source>
        <dbReference type="ARBA" id="ARBA00022741"/>
    </source>
</evidence>
<dbReference type="Gene3D" id="2.60.40.150">
    <property type="entry name" value="C2 domain"/>
    <property type="match status" value="2"/>
</dbReference>
<proteinExistence type="predicted"/>
<dbReference type="Pfam" id="PF18149">
    <property type="entry name" value="Helicase_PWI"/>
    <property type="match status" value="1"/>
</dbReference>
<dbReference type="FunFam" id="3.40.50.300:FF:000198">
    <property type="entry name" value="Activating signal cointegrator 1 complex subunit"/>
    <property type="match status" value="1"/>
</dbReference>